<reference evidence="2 3" key="1">
    <citation type="submission" date="2016-11" db="EMBL/GenBank/DDBJ databases">
        <authorList>
            <person name="Jaros S."/>
            <person name="Januszkiewicz K."/>
            <person name="Wedrychowicz H."/>
        </authorList>
    </citation>
    <scope>NUCLEOTIDE SEQUENCE [LARGE SCALE GENOMIC DNA]</scope>
    <source>
        <strain evidence="2">NCIMB 2154T</strain>
    </source>
</reference>
<sequence length="255" mass="29191">MKKVLHVFLVGFLLMGCSKGSKPPKTVAIEPTERIIKQYKGKEFSIVLDDMKIEEEPSLMVYQQKYKILTLKKDSLHVKKTPWETVNKKFFKAHENDLGMEIVSSHNGKLSRVARPVGFGWAIGNKKHGEWEAVQKDSTNKSSTNHSSQRRWKTYSSSPFFWLWLGSRRNIFRNDYSGFQSSNHRGSSYYGNKDARGNYTYGTRSAHEKTARSSFFSRKKEHTNRWNSLSGTSSRSSSRYSSGSSTRSRSGGYGK</sequence>
<gene>
    <name evidence="2" type="ORF">MARIT_3047</name>
</gene>
<dbReference type="STRING" id="1349785.GCA_000509405_02606"/>
<dbReference type="Proteomes" id="UP000231564">
    <property type="component" value="Chromosome MARIT"/>
</dbReference>
<name>A0A2H1EDC9_9FLAO</name>
<proteinExistence type="predicted"/>
<dbReference type="OrthoDB" id="5410776at2"/>
<dbReference type="EMBL" id="LT634361">
    <property type="protein sequence ID" value="SFZ85083.1"/>
    <property type="molecule type" value="Genomic_DNA"/>
</dbReference>
<evidence type="ECO:0000313" key="3">
    <source>
        <dbReference type="Proteomes" id="UP000231564"/>
    </source>
</evidence>
<dbReference type="KEGG" id="tmar:MARIT_3047"/>
<organism evidence="2 3">
    <name type="scientific">Tenacibaculum maritimum NCIMB 2154</name>
    <dbReference type="NCBI Taxonomy" id="1349785"/>
    <lineage>
        <taxon>Bacteria</taxon>
        <taxon>Pseudomonadati</taxon>
        <taxon>Bacteroidota</taxon>
        <taxon>Flavobacteriia</taxon>
        <taxon>Flavobacteriales</taxon>
        <taxon>Flavobacteriaceae</taxon>
        <taxon>Tenacibaculum</taxon>
    </lineage>
</organism>
<keyword evidence="2" id="KW-0449">Lipoprotein</keyword>
<accession>A0A2H1EDC9</accession>
<protein>
    <submittedName>
        <fullName evidence="2">Probable lipoprotein</fullName>
    </submittedName>
</protein>
<dbReference type="GeneID" id="47724491"/>
<feature type="region of interest" description="Disordered" evidence="1">
    <location>
        <begin position="200"/>
        <end position="255"/>
    </location>
</feature>
<dbReference type="RefSeq" id="WP_157926301.1">
    <property type="nucleotide sequence ID" value="NZ_CP138495.1"/>
</dbReference>
<dbReference type="AlphaFoldDB" id="A0A2H1EDC9"/>
<evidence type="ECO:0000313" key="2">
    <source>
        <dbReference type="EMBL" id="SFZ85083.1"/>
    </source>
</evidence>
<dbReference type="PROSITE" id="PS51257">
    <property type="entry name" value="PROKAR_LIPOPROTEIN"/>
    <property type="match status" value="1"/>
</dbReference>
<evidence type="ECO:0000256" key="1">
    <source>
        <dbReference type="SAM" id="MobiDB-lite"/>
    </source>
</evidence>
<feature type="compositionally biased region" description="Low complexity" evidence="1">
    <location>
        <begin position="230"/>
        <end position="255"/>
    </location>
</feature>
<keyword evidence="3" id="KW-1185">Reference proteome</keyword>